<keyword evidence="4" id="KW-1185">Reference proteome</keyword>
<feature type="domain" description="DUF7907" evidence="2">
    <location>
        <begin position="44"/>
        <end position="176"/>
    </location>
</feature>
<dbReference type="KEGG" id="psco:LY89DRAFT_330108"/>
<feature type="chain" id="PRO_5007287956" description="DUF7907 domain-containing protein" evidence="1">
    <location>
        <begin position="20"/>
        <end position="182"/>
    </location>
</feature>
<protein>
    <recommendedName>
        <fullName evidence="2">DUF7907 domain-containing protein</fullName>
    </recommendedName>
</protein>
<keyword evidence="1" id="KW-0732">Signal</keyword>
<dbReference type="Pfam" id="PF25484">
    <property type="entry name" value="DUF7907"/>
    <property type="match status" value="1"/>
</dbReference>
<dbReference type="InterPro" id="IPR057229">
    <property type="entry name" value="DUF7907"/>
</dbReference>
<evidence type="ECO:0000313" key="4">
    <source>
        <dbReference type="Proteomes" id="UP000070700"/>
    </source>
</evidence>
<dbReference type="AlphaFoldDB" id="A0A132B7Q2"/>
<gene>
    <name evidence="3" type="ORF">LY89DRAFT_330108</name>
</gene>
<organism evidence="3 4">
    <name type="scientific">Mollisia scopiformis</name>
    <name type="common">Conifer needle endophyte fungus</name>
    <name type="synonym">Phialocephala scopiformis</name>
    <dbReference type="NCBI Taxonomy" id="149040"/>
    <lineage>
        <taxon>Eukaryota</taxon>
        <taxon>Fungi</taxon>
        <taxon>Dikarya</taxon>
        <taxon>Ascomycota</taxon>
        <taxon>Pezizomycotina</taxon>
        <taxon>Leotiomycetes</taxon>
        <taxon>Helotiales</taxon>
        <taxon>Mollisiaceae</taxon>
        <taxon>Mollisia</taxon>
    </lineage>
</organism>
<proteinExistence type="predicted"/>
<dbReference type="Proteomes" id="UP000070700">
    <property type="component" value="Unassembled WGS sequence"/>
</dbReference>
<evidence type="ECO:0000313" key="3">
    <source>
        <dbReference type="EMBL" id="KUJ08425.1"/>
    </source>
</evidence>
<sequence length="182" mass="19208">MVSFTLSTIFLGLAALSSALPSSKREYSKTKFAFSLQAEGYPALSLNAVQSGTLGNLDLVFQRPSAYPGTPAYFNGTILDFDLSDPNLPSSYGMYFTNVGDNYGVTVPVTAIYAGGKEGFSILNDGTLAAPMDAALEHFFACNGTVNGEDILQLKWGVFESNGESPAGCVAATLNQVFNVKA</sequence>
<dbReference type="OrthoDB" id="3633220at2759"/>
<dbReference type="InParanoid" id="A0A132B7Q2"/>
<name>A0A132B7Q2_MOLSC</name>
<dbReference type="EMBL" id="KQ947435">
    <property type="protein sequence ID" value="KUJ08425.1"/>
    <property type="molecule type" value="Genomic_DNA"/>
</dbReference>
<evidence type="ECO:0000256" key="1">
    <source>
        <dbReference type="SAM" id="SignalP"/>
    </source>
</evidence>
<reference evidence="3 4" key="1">
    <citation type="submission" date="2015-10" db="EMBL/GenBank/DDBJ databases">
        <title>Full genome of DAOMC 229536 Phialocephala scopiformis, a fungal endophyte of spruce producing the potent anti-insectan compound rugulosin.</title>
        <authorList>
            <consortium name="DOE Joint Genome Institute"/>
            <person name="Walker A.K."/>
            <person name="Frasz S.L."/>
            <person name="Seifert K.A."/>
            <person name="Miller J.D."/>
            <person name="Mondo S.J."/>
            <person name="Labutti K."/>
            <person name="Lipzen A."/>
            <person name="Dockter R."/>
            <person name="Kennedy M."/>
            <person name="Grigoriev I.V."/>
            <person name="Spatafora J.W."/>
        </authorList>
    </citation>
    <scope>NUCLEOTIDE SEQUENCE [LARGE SCALE GENOMIC DNA]</scope>
    <source>
        <strain evidence="3 4">CBS 120377</strain>
    </source>
</reference>
<dbReference type="RefSeq" id="XP_018062780.1">
    <property type="nucleotide sequence ID" value="XM_018206780.1"/>
</dbReference>
<dbReference type="GeneID" id="28816506"/>
<accession>A0A132B7Q2</accession>
<feature type="signal peptide" evidence="1">
    <location>
        <begin position="1"/>
        <end position="19"/>
    </location>
</feature>
<evidence type="ECO:0000259" key="2">
    <source>
        <dbReference type="Pfam" id="PF25484"/>
    </source>
</evidence>